<dbReference type="Gene3D" id="3.60.140.10">
    <property type="entry name" value="CNF1/YfiH-like putative cysteine hydrolases"/>
    <property type="match status" value="1"/>
</dbReference>
<keyword evidence="4" id="KW-0479">Metal-binding</keyword>
<comment type="catalytic activity">
    <reaction evidence="9">
        <text>S-methyl-5'-thioadenosine + phosphate = 5-(methylsulfanyl)-alpha-D-ribose 1-phosphate + adenine</text>
        <dbReference type="Rhea" id="RHEA:11852"/>
        <dbReference type="ChEBI" id="CHEBI:16708"/>
        <dbReference type="ChEBI" id="CHEBI:17509"/>
        <dbReference type="ChEBI" id="CHEBI:43474"/>
        <dbReference type="ChEBI" id="CHEBI:58533"/>
        <dbReference type="EC" id="2.4.2.28"/>
    </reaction>
    <physiologicalReaction direction="left-to-right" evidence="9">
        <dbReference type="Rhea" id="RHEA:11853"/>
    </physiologicalReaction>
</comment>
<keyword evidence="5" id="KW-0378">Hydrolase</keyword>
<evidence type="ECO:0000256" key="1">
    <source>
        <dbReference type="ARBA" id="ARBA00000553"/>
    </source>
</evidence>
<dbReference type="PANTHER" id="PTHR30616:SF2">
    <property type="entry name" value="PURINE NUCLEOSIDE PHOSPHORYLASE LACC1"/>
    <property type="match status" value="1"/>
</dbReference>
<comment type="catalytic activity">
    <reaction evidence="7">
        <text>adenosine + H2O + H(+) = inosine + NH4(+)</text>
        <dbReference type="Rhea" id="RHEA:24408"/>
        <dbReference type="ChEBI" id="CHEBI:15377"/>
        <dbReference type="ChEBI" id="CHEBI:15378"/>
        <dbReference type="ChEBI" id="CHEBI:16335"/>
        <dbReference type="ChEBI" id="CHEBI:17596"/>
        <dbReference type="ChEBI" id="CHEBI:28938"/>
        <dbReference type="EC" id="3.5.4.4"/>
    </reaction>
    <physiologicalReaction direction="left-to-right" evidence="7">
        <dbReference type="Rhea" id="RHEA:24409"/>
    </physiologicalReaction>
</comment>
<comment type="catalytic activity">
    <reaction evidence="1">
        <text>inosine + phosphate = alpha-D-ribose 1-phosphate + hypoxanthine</text>
        <dbReference type="Rhea" id="RHEA:27646"/>
        <dbReference type="ChEBI" id="CHEBI:17368"/>
        <dbReference type="ChEBI" id="CHEBI:17596"/>
        <dbReference type="ChEBI" id="CHEBI:43474"/>
        <dbReference type="ChEBI" id="CHEBI:57720"/>
        <dbReference type="EC" id="2.4.2.1"/>
    </reaction>
    <physiologicalReaction direction="left-to-right" evidence="1">
        <dbReference type="Rhea" id="RHEA:27647"/>
    </physiologicalReaction>
</comment>
<evidence type="ECO:0000313" key="11">
    <source>
        <dbReference type="Proteomes" id="UP000184139"/>
    </source>
</evidence>
<dbReference type="AlphaFoldDB" id="A0A1M5VKB1"/>
<dbReference type="CDD" id="cd16833">
    <property type="entry name" value="YfiH"/>
    <property type="match status" value="1"/>
</dbReference>
<dbReference type="GO" id="GO:0017061">
    <property type="term" value="F:S-methyl-5-thioadenosine phosphorylase activity"/>
    <property type="evidence" value="ECO:0007669"/>
    <property type="project" value="UniProtKB-EC"/>
</dbReference>
<sequence>MTNTELKRRVMVHYRFFQRDGGVSQGRFGSLNLSYHVGDDPACVAENRRRVKEAMAVERLISARQVHGDRICLVDGGAAGDQEVDGYDALITTDPGTALLVQQADCQAVLLHDPVRRAVAAVHCGWRGSVAGLIGKTVALMKTELRTDPRHCEAFIGPSLGPCCAEFVNYRDELPPSFWRFQCAPNYFDFWQLSTWQLTEAGLPVDNIQISGICTSCSSNYFSYRRACRNGIGHTGRHGSAICLQEKRGND</sequence>
<dbReference type="InterPro" id="IPR003730">
    <property type="entry name" value="Cu_polyphenol_OxRdtase"/>
</dbReference>
<keyword evidence="6" id="KW-0862">Zinc</keyword>
<gene>
    <name evidence="10" type="ORF">SAMN02745124_01763</name>
</gene>
<keyword evidence="3" id="KW-0808">Transferase</keyword>
<protein>
    <recommendedName>
        <fullName evidence="12">Purine nucleoside phosphorylase</fullName>
    </recommendedName>
</protein>
<dbReference type="STRING" id="1121409.SAMN02745124_01763"/>
<dbReference type="GO" id="GO:0005507">
    <property type="term" value="F:copper ion binding"/>
    <property type="evidence" value="ECO:0007669"/>
    <property type="project" value="TreeGrafter"/>
</dbReference>
<evidence type="ECO:0000256" key="9">
    <source>
        <dbReference type="ARBA" id="ARBA00049893"/>
    </source>
</evidence>
<organism evidence="10 11">
    <name type="scientific">Desulfofustis glycolicus DSM 9705</name>
    <dbReference type="NCBI Taxonomy" id="1121409"/>
    <lineage>
        <taxon>Bacteria</taxon>
        <taxon>Pseudomonadati</taxon>
        <taxon>Thermodesulfobacteriota</taxon>
        <taxon>Desulfobulbia</taxon>
        <taxon>Desulfobulbales</taxon>
        <taxon>Desulfocapsaceae</taxon>
        <taxon>Desulfofustis</taxon>
    </lineage>
</organism>
<proteinExistence type="inferred from homology"/>
<dbReference type="OrthoDB" id="4279at2"/>
<name>A0A1M5VKB1_9BACT</name>
<dbReference type="InterPro" id="IPR011324">
    <property type="entry name" value="Cytotoxic_necrot_fac-like_cat"/>
</dbReference>
<dbReference type="Pfam" id="PF02578">
    <property type="entry name" value="Cu-oxidase_4"/>
    <property type="match status" value="1"/>
</dbReference>
<dbReference type="GO" id="GO:0016787">
    <property type="term" value="F:hydrolase activity"/>
    <property type="evidence" value="ECO:0007669"/>
    <property type="project" value="UniProtKB-KW"/>
</dbReference>
<dbReference type="SUPFAM" id="SSF64438">
    <property type="entry name" value="CNF1/YfiH-like putative cysteine hydrolases"/>
    <property type="match status" value="1"/>
</dbReference>
<comment type="catalytic activity">
    <reaction evidence="8">
        <text>adenosine + phosphate = alpha-D-ribose 1-phosphate + adenine</text>
        <dbReference type="Rhea" id="RHEA:27642"/>
        <dbReference type="ChEBI" id="CHEBI:16335"/>
        <dbReference type="ChEBI" id="CHEBI:16708"/>
        <dbReference type="ChEBI" id="CHEBI:43474"/>
        <dbReference type="ChEBI" id="CHEBI:57720"/>
        <dbReference type="EC" id="2.4.2.1"/>
    </reaction>
    <physiologicalReaction direction="left-to-right" evidence="8">
        <dbReference type="Rhea" id="RHEA:27643"/>
    </physiologicalReaction>
</comment>
<dbReference type="InterPro" id="IPR038371">
    <property type="entry name" value="Cu_polyphenol_OxRdtase_sf"/>
</dbReference>
<evidence type="ECO:0000256" key="7">
    <source>
        <dbReference type="ARBA" id="ARBA00047989"/>
    </source>
</evidence>
<evidence type="ECO:0000313" key="10">
    <source>
        <dbReference type="EMBL" id="SHH75706.1"/>
    </source>
</evidence>
<accession>A0A1M5VKB1</accession>
<dbReference type="EMBL" id="FQXS01000008">
    <property type="protein sequence ID" value="SHH75706.1"/>
    <property type="molecule type" value="Genomic_DNA"/>
</dbReference>
<evidence type="ECO:0000256" key="5">
    <source>
        <dbReference type="ARBA" id="ARBA00022801"/>
    </source>
</evidence>
<evidence type="ECO:0000256" key="6">
    <source>
        <dbReference type="ARBA" id="ARBA00022833"/>
    </source>
</evidence>
<keyword evidence="11" id="KW-1185">Reference proteome</keyword>
<dbReference type="RefSeq" id="WP_073375243.1">
    <property type="nucleotide sequence ID" value="NZ_FQXS01000008.1"/>
</dbReference>
<evidence type="ECO:0000256" key="3">
    <source>
        <dbReference type="ARBA" id="ARBA00022679"/>
    </source>
</evidence>
<dbReference type="PANTHER" id="PTHR30616">
    <property type="entry name" value="UNCHARACTERIZED PROTEIN YFIH"/>
    <property type="match status" value="1"/>
</dbReference>
<evidence type="ECO:0008006" key="12">
    <source>
        <dbReference type="Google" id="ProtNLM"/>
    </source>
</evidence>
<evidence type="ECO:0000256" key="4">
    <source>
        <dbReference type="ARBA" id="ARBA00022723"/>
    </source>
</evidence>
<dbReference type="Proteomes" id="UP000184139">
    <property type="component" value="Unassembled WGS sequence"/>
</dbReference>
<evidence type="ECO:0000256" key="8">
    <source>
        <dbReference type="ARBA" id="ARBA00048968"/>
    </source>
</evidence>
<reference evidence="10 11" key="1">
    <citation type="submission" date="2016-11" db="EMBL/GenBank/DDBJ databases">
        <authorList>
            <person name="Jaros S."/>
            <person name="Januszkiewicz K."/>
            <person name="Wedrychowicz H."/>
        </authorList>
    </citation>
    <scope>NUCLEOTIDE SEQUENCE [LARGE SCALE GENOMIC DNA]</scope>
    <source>
        <strain evidence="10 11">DSM 9705</strain>
    </source>
</reference>
<evidence type="ECO:0000256" key="2">
    <source>
        <dbReference type="ARBA" id="ARBA00007353"/>
    </source>
</evidence>
<comment type="similarity">
    <text evidence="2">Belongs to the purine nucleoside phosphorylase YfiH/LACC1 family.</text>
</comment>